<keyword evidence="2" id="KW-1185">Reference proteome</keyword>
<sequence>MSEPSDLKARLVELRDQLRSISSTYSALCLYLREVDTLSALVASDYYELQRPSEEMTRRLEKWRSLERRIFYALDRHSRTNFESYRKTEAQFIKRIGASGEPKPVKRDTGIRLKVHRFKEGVIAMKYATEARRRATNIADFIVEVKKITGREVTDHYDNLIILQALTEWTKDVIRDCVRCTASSADKFTNEESNGQIVYTNDVIRNILEFCQKYTTVDGSAKKPIGTRLVEYMLDRSPEPRKDAAGATGGVDSSYITYYLFNLQRDLDSGHPVAVRRLEQFRNACKKQDVVLSIPRPIHVYQLHEYFYNYAKSSNFVKLIHSAQQTVLQTVSATFAADLLRRIMALLEEGDFAKLNNVSILTAIRAAKFLTNPDDKKLLGIWSSPPFLK</sequence>
<keyword evidence="1" id="KW-0378">Hydrolase</keyword>
<dbReference type="VEuPathDB" id="PiroplasmaDB:BOVATA_028290"/>
<dbReference type="GO" id="GO:0004386">
    <property type="term" value="F:helicase activity"/>
    <property type="evidence" value="ECO:0007669"/>
    <property type="project" value="UniProtKB-KW"/>
</dbReference>
<dbReference type="RefSeq" id="XP_028867579.1">
    <property type="nucleotide sequence ID" value="XM_029011746.1"/>
</dbReference>
<dbReference type="GeneID" id="39875106"/>
<accession>A0A2H6KEB9</accession>
<reference evidence="1 2" key="1">
    <citation type="journal article" date="2017" name="BMC Genomics">
        <title>Whole-genome assembly of Babesia ovata and comparative genomics between closely related pathogens.</title>
        <authorList>
            <person name="Yamagishi J."/>
            <person name="Asada M."/>
            <person name="Hakimi H."/>
            <person name="Tanaka T.Q."/>
            <person name="Sugimoto C."/>
            <person name="Kawazu S."/>
        </authorList>
    </citation>
    <scope>NUCLEOTIDE SEQUENCE [LARGE SCALE GENOMIC DNA]</scope>
    <source>
        <strain evidence="1 2">Miyake</strain>
    </source>
</reference>
<dbReference type="Proteomes" id="UP000236319">
    <property type="component" value="Unassembled WGS sequence"/>
</dbReference>
<keyword evidence="1" id="KW-0347">Helicase</keyword>
<gene>
    <name evidence="1" type="ORF">BOVATA_028290</name>
</gene>
<keyword evidence="1" id="KW-0067">ATP-binding</keyword>
<dbReference type="AlphaFoldDB" id="A0A2H6KEB9"/>
<protein>
    <submittedName>
        <fullName evidence="1">DNA helicase, putative</fullName>
    </submittedName>
</protein>
<organism evidence="1 2">
    <name type="scientific">Babesia ovata</name>
    <dbReference type="NCBI Taxonomy" id="189622"/>
    <lineage>
        <taxon>Eukaryota</taxon>
        <taxon>Sar</taxon>
        <taxon>Alveolata</taxon>
        <taxon>Apicomplexa</taxon>
        <taxon>Aconoidasida</taxon>
        <taxon>Piroplasmida</taxon>
        <taxon>Babesiidae</taxon>
        <taxon>Babesia</taxon>
    </lineage>
</organism>
<evidence type="ECO:0000313" key="1">
    <source>
        <dbReference type="EMBL" id="GBE61336.1"/>
    </source>
</evidence>
<dbReference type="OrthoDB" id="364048at2759"/>
<comment type="caution">
    <text evidence="1">The sequence shown here is derived from an EMBL/GenBank/DDBJ whole genome shotgun (WGS) entry which is preliminary data.</text>
</comment>
<dbReference type="EMBL" id="BDSA01000003">
    <property type="protein sequence ID" value="GBE61336.1"/>
    <property type="molecule type" value="Genomic_DNA"/>
</dbReference>
<name>A0A2H6KEB9_9APIC</name>
<keyword evidence="1" id="KW-0547">Nucleotide-binding</keyword>
<proteinExistence type="predicted"/>
<evidence type="ECO:0000313" key="2">
    <source>
        <dbReference type="Proteomes" id="UP000236319"/>
    </source>
</evidence>